<keyword evidence="2" id="KW-1185">Reference proteome</keyword>
<proteinExistence type="predicted"/>
<comment type="caution">
    <text evidence="1">The sequence shown here is derived from an EMBL/GenBank/DDBJ whole genome shotgun (WGS) entry which is preliminary data.</text>
</comment>
<reference evidence="1" key="1">
    <citation type="submission" date="2023-04" db="EMBL/GenBank/DDBJ databases">
        <title>Draft Genome sequencing of Naganishia species isolated from polar environments using Oxford Nanopore Technology.</title>
        <authorList>
            <person name="Leo P."/>
            <person name="Venkateswaran K."/>
        </authorList>
    </citation>
    <scope>NUCLEOTIDE SEQUENCE</scope>
    <source>
        <strain evidence="1">MNA-CCFEE 5425</strain>
    </source>
</reference>
<protein>
    <submittedName>
        <fullName evidence="1">Uncharacterized protein</fullName>
    </submittedName>
</protein>
<evidence type="ECO:0000313" key="2">
    <source>
        <dbReference type="Proteomes" id="UP001243375"/>
    </source>
</evidence>
<name>A0ACC2WW34_9TREE</name>
<evidence type="ECO:0000313" key="1">
    <source>
        <dbReference type="EMBL" id="KAJ9115973.1"/>
    </source>
</evidence>
<gene>
    <name evidence="1" type="ORF">QFC22_005116</name>
</gene>
<dbReference type="EMBL" id="JASBWU010000015">
    <property type="protein sequence ID" value="KAJ9115973.1"/>
    <property type="molecule type" value="Genomic_DNA"/>
</dbReference>
<accession>A0ACC2WW34</accession>
<sequence>MLRTDRVAQMENIISRLIRRIDNPQDYEDLLVELEPIVAVKGEPGMGKRSRGDGDNSGRRPKMEANAQGPMADDDSMRDRQDDQDDEYDEDDESPSITGDGGRRFSIASSAMPVNTRNLAVPSHGNMQPQLSQSSTTKPPQPLATPQSANVPLHSMYPDSSLLTHRTSTGIGDIISPTRSQRALATPSFSTSISFSGNAGPFGYGMQPQPPMNQLAHANGRVVTPSERDAFGMDQFANMTATGSAETSGLSLSALVNANTLMSGIGMGIEAPSRAPSETEHAAALTLEDMALGRGQNVERVGYTRNESMGDGSGGDREGDASVSSKLFNMANDPTKSALGIDMAQTRGKGSNDRTLANNHPGLNNLPSPLQAQYIINFYLQNINYLARCIHVPTFQQQCRAFWTRASAAPYTLEEMSFVALYTACLTVGLHLMGEVGRRDLGLTDEVAAQLTDMWWETCFVALEKADWMQVHSITSLQAVM</sequence>
<dbReference type="Proteomes" id="UP001243375">
    <property type="component" value="Unassembled WGS sequence"/>
</dbReference>
<organism evidence="1 2">
    <name type="scientific">Naganishia vaughanmartiniae</name>
    <dbReference type="NCBI Taxonomy" id="1424756"/>
    <lineage>
        <taxon>Eukaryota</taxon>
        <taxon>Fungi</taxon>
        <taxon>Dikarya</taxon>
        <taxon>Basidiomycota</taxon>
        <taxon>Agaricomycotina</taxon>
        <taxon>Tremellomycetes</taxon>
        <taxon>Filobasidiales</taxon>
        <taxon>Filobasidiaceae</taxon>
        <taxon>Naganishia</taxon>
    </lineage>
</organism>